<dbReference type="EnsemblPlants" id="Kaladp0058s0050.1.v1.1">
    <property type="protein sequence ID" value="Kaladp0058s0050.1.v1.1.CDS.1"/>
    <property type="gene ID" value="Kaladp0058s0050.v1.1"/>
</dbReference>
<dbReference type="Proteomes" id="UP000594263">
    <property type="component" value="Unplaced"/>
</dbReference>
<sequence>MDLHLKVPHRSAHHVRSPNHSSTSLLVKLVVVQCHSLMSLSLAMLLASQVTYENLN</sequence>
<keyword evidence="2" id="KW-1185">Reference proteome</keyword>
<evidence type="ECO:0000313" key="1">
    <source>
        <dbReference type="EnsemblPlants" id="Kaladp0058s0050.1.v1.1.CDS.1"/>
    </source>
</evidence>
<evidence type="ECO:0000313" key="2">
    <source>
        <dbReference type="Proteomes" id="UP000594263"/>
    </source>
</evidence>
<organism evidence="1 2">
    <name type="scientific">Kalanchoe fedtschenkoi</name>
    <name type="common">Lavender scallops</name>
    <name type="synonym">South American air plant</name>
    <dbReference type="NCBI Taxonomy" id="63787"/>
    <lineage>
        <taxon>Eukaryota</taxon>
        <taxon>Viridiplantae</taxon>
        <taxon>Streptophyta</taxon>
        <taxon>Embryophyta</taxon>
        <taxon>Tracheophyta</taxon>
        <taxon>Spermatophyta</taxon>
        <taxon>Magnoliopsida</taxon>
        <taxon>eudicotyledons</taxon>
        <taxon>Gunneridae</taxon>
        <taxon>Pentapetalae</taxon>
        <taxon>Saxifragales</taxon>
        <taxon>Crassulaceae</taxon>
        <taxon>Kalanchoe</taxon>
    </lineage>
</organism>
<dbReference type="AlphaFoldDB" id="A0A7N0U8H4"/>
<reference evidence="1" key="1">
    <citation type="submission" date="2021-01" db="UniProtKB">
        <authorList>
            <consortium name="EnsemblPlants"/>
        </authorList>
    </citation>
    <scope>IDENTIFICATION</scope>
</reference>
<accession>A0A7N0U8H4</accession>
<name>A0A7N0U8H4_KALFE</name>
<proteinExistence type="predicted"/>
<protein>
    <submittedName>
        <fullName evidence="1">Uncharacterized protein</fullName>
    </submittedName>
</protein>
<dbReference type="Gramene" id="Kaladp0058s0050.1.v1.1">
    <property type="protein sequence ID" value="Kaladp0058s0050.1.v1.1.CDS.1"/>
    <property type="gene ID" value="Kaladp0058s0050.v1.1"/>
</dbReference>